<dbReference type="OMA" id="MAIWRVC"/>
<evidence type="ECO:0000259" key="3">
    <source>
        <dbReference type="Pfam" id="PF25266"/>
    </source>
</evidence>
<reference evidence="8" key="5">
    <citation type="submission" date="2015-04" db="UniProtKB">
        <authorList>
            <consortium name="EnsemblPlants"/>
        </authorList>
    </citation>
    <scope>IDENTIFICATION</scope>
    <source>
        <strain evidence="8">cv. Jemalong A17</strain>
    </source>
</reference>
<dbReference type="Pfam" id="PF25266">
    <property type="entry name" value="DUF7865"/>
    <property type="match status" value="1"/>
</dbReference>
<protein>
    <submittedName>
        <fullName evidence="5">Transmembrane protein, putative</fullName>
    </submittedName>
</protein>
<reference evidence="6" key="3">
    <citation type="submission" date="2012-05" db="EMBL/GenBank/DDBJ databases">
        <authorList>
            <person name="Krishnakumar V."/>
            <person name="Cheung F."/>
            <person name="Xiao Y."/>
            <person name="Chan A."/>
            <person name="Moskal W.A."/>
            <person name="Town C.D."/>
        </authorList>
    </citation>
    <scope>NUCLEOTIDE SEQUENCE</scope>
</reference>
<dbReference type="Proteomes" id="UP000002051">
    <property type="component" value="Unassembled WGS sequence"/>
</dbReference>
<feature type="transmembrane region" description="Helical" evidence="1">
    <location>
        <begin position="61"/>
        <end position="79"/>
    </location>
</feature>
<feature type="chain" id="PRO_5014567814" evidence="2">
    <location>
        <begin position="22"/>
        <end position="145"/>
    </location>
</feature>
<dbReference type="AlphaFoldDB" id="B7FGJ6"/>
<evidence type="ECO:0000256" key="1">
    <source>
        <dbReference type="SAM" id="Phobius"/>
    </source>
</evidence>
<dbReference type="EMBL" id="BT053511">
    <property type="protein sequence ID" value="ACJ86170.1"/>
    <property type="molecule type" value="mRNA"/>
</dbReference>
<dbReference type="eggNOG" id="ENOG502RYEM">
    <property type="taxonomic scope" value="Eukaryota"/>
</dbReference>
<evidence type="ECO:0000313" key="5">
    <source>
        <dbReference type="EMBL" id="AES61986.1"/>
    </source>
</evidence>
<dbReference type="PANTHER" id="PTHR34274:SF12">
    <property type="entry name" value="PROTEIN, PUTATIVE-RELATED"/>
    <property type="match status" value="1"/>
</dbReference>
<evidence type="ECO:0000256" key="2">
    <source>
        <dbReference type="SAM" id="SignalP"/>
    </source>
</evidence>
<keyword evidence="1" id="KW-0472">Membrane</keyword>
<reference evidence="5 9" key="4">
    <citation type="journal article" date="2014" name="BMC Genomics">
        <title>An improved genome release (version Mt4.0) for the model legume Medicago truncatula.</title>
        <authorList>
            <person name="Tang H."/>
            <person name="Krishnakumar V."/>
            <person name="Bidwell S."/>
            <person name="Rosen B."/>
            <person name="Chan A."/>
            <person name="Zhou S."/>
            <person name="Gentzbittel L."/>
            <person name="Childs K.L."/>
            <person name="Yandell M."/>
            <person name="Gundlach H."/>
            <person name="Mayer K.F."/>
            <person name="Schwartz D.C."/>
            <person name="Town C.D."/>
        </authorList>
    </citation>
    <scope>GENOME REANNOTATION</scope>
    <source>
        <strain evidence="8 9">cv. Jemalong A17</strain>
    </source>
</reference>
<dbReference type="EMBL" id="PSQE01000001">
    <property type="protein sequence ID" value="RHN81344.1"/>
    <property type="molecule type" value="Genomic_DNA"/>
</dbReference>
<proteinExistence type="evidence at transcript level"/>
<dbReference type="Gramene" id="rna5366">
    <property type="protein sequence ID" value="RHN81344.1"/>
    <property type="gene ID" value="gene5366"/>
</dbReference>
<sequence length="145" mass="16482">MGSSCFFLICVLHSTIALTCGSLMVFYSEEVHVLGHGTKTAIKLQGSTPHDQLLIQTSDSFSGLLLFTIGFLVFMVACVKDMEFQSFFAKGCVFLHISMAVWRFYFVAKVEELACDWPRHVVGDLALAISWVFFLVFMWREKYDQ</sequence>
<keyword evidence="9" id="KW-1185">Reference proteome</keyword>
<dbReference type="PaxDb" id="3880-AES61986"/>
<dbReference type="STRING" id="3880.B7FGJ6"/>
<keyword evidence="2" id="KW-0732">Signal</keyword>
<accession>B7FGJ6</accession>
<organism evidence="4">
    <name type="scientific">Medicago truncatula</name>
    <name type="common">Barrel medic</name>
    <name type="synonym">Medicago tribuloides</name>
    <dbReference type="NCBI Taxonomy" id="3880"/>
    <lineage>
        <taxon>Eukaryota</taxon>
        <taxon>Viridiplantae</taxon>
        <taxon>Streptophyta</taxon>
        <taxon>Embryophyta</taxon>
        <taxon>Tracheophyta</taxon>
        <taxon>Spermatophyta</taxon>
        <taxon>Magnoliopsida</taxon>
        <taxon>eudicotyledons</taxon>
        <taxon>Gunneridae</taxon>
        <taxon>Pentapetalae</taxon>
        <taxon>rosids</taxon>
        <taxon>fabids</taxon>
        <taxon>Fabales</taxon>
        <taxon>Fabaceae</taxon>
        <taxon>Papilionoideae</taxon>
        <taxon>50 kb inversion clade</taxon>
        <taxon>NPAAA clade</taxon>
        <taxon>Hologalegina</taxon>
        <taxon>IRL clade</taxon>
        <taxon>Trifolieae</taxon>
        <taxon>Medicago</taxon>
    </lineage>
</organism>
<name>B7FGJ6_MEDTR</name>
<dbReference type="EnsemblPlants" id="AES61986">
    <property type="protein sequence ID" value="AES61986"/>
    <property type="gene ID" value="MTR_1g092420"/>
</dbReference>
<dbReference type="EMBL" id="BT135971">
    <property type="protein sequence ID" value="AFK35766.1"/>
    <property type="molecule type" value="mRNA"/>
</dbReference>
<dbReference type="InterPro" id="IPR057187">
    <property type="entry name" value="DUF7865"/>
</dbReference>
<evidence type="ECO:0000313" key="6">
    <source>
        <dbReference type="EMBL" id="AFK35766.1"/>
    </source>
</evidence>
<reference evidence="7" key="7">
    <citation type="journal article" date="2018" name="Nat. Plants">
        <title>Whole-genome landscape of Medicago truncatula symbiotic genes.</title>
        <authorList>
            <person name="Pecrix Y."/>
            <person name="Gamas P."/>
            <person name="Carrere S."/>
        </authorList>
    </citation>
    <scope>NUCLEOTIDE SEQUENCE</scope>
    <source>
        <tissue evidence="7">Leaves</tissue>
    </source>
</reference>
<feature type="domain" description="DUF7865" evidence="3">
    <location>
        <begin position="1"/>
        <end position="132"/>
    </location>
</feature>
<evidence type="ECO:0000313" key="4">
    <source>
        <dbReference type="EMBL" id="ACJ83875.1"/>
    </source>
</evidence>
<keyword evidence="1 5" id="KW-0812">Transmembrane</keyword>
<feature type="transmembrane region" description="Helical" evidence="1">
    <location>
        <begin position="120"/>
        <end position="139"/>
    </location>
</feature>
<evidence type="ECO:0000313" key="8">
    <source>
        <dbReference type="EnsemblPlants" id="AES61986"/>
    </source>
</evidence>
<dbReference type="HOGENOM" id="CLU_113915_0_0_1"/>
<evidence type="ECO:0000313" key="7">
    <source>
        <dbReference type="EMBL" id="RHN81344.1"/>
    </source>
</evidence>
<gene>
    <name evidence="5" type="ordered locus">MTR_1g092420</name>
    <name evidence="7" type="ORF">MtrunA17_Chr1g0197981</name>
</gene>
<evidence type="ECO:0000313" key="9">
    <source>
        <dbReference type="Proteomes" id="UP000002051"/>
    </source>
</evidence>
<feature type="signal peptide" evidence="2">
    <location>
        <begin position="1"/>
        <end position="21"/>
    </location>
</feature>
<dbReference type="OrthoDB" id="1876802at2759"/>
<feature type="transmembrane region" description="Helical" evidence="1">
    <location>
        <begin position="91"/>
        <end position="108"/>
    </location>
</feature>
<reference evidence="4" key="1">
    <citation type="submission" date="2008-12" db="EMBL/GenBank/DDBJ databases">
        <title>Medicago truncatula full length cdna cloning project.</title>
        <authorList>
            <person name="Moskal W."/>
            <person name="Chan A."/>
            <person name="Cheung F."/>
            <person name="Xiao Y."/>
            <person name="Town C.D."/>
        </authorList>
    </citation>
    <scope>NUCLEOTIDE SEQUENCE</scope>
</reference>
<dbReference type="EMBL" id="CM001217">
    <property type="protein sequence ID" value="AES61986.1"/>
    <property type="molecule type" value="Genomic_DNA"/>
</dbReference>
<dbReference type="EMBL" id="BT051211">
    <property type="protein sequence ID" value="ACJ83875.1"/>
    <property type="molecule type" value="mRNA"/>
</dbReference>
<keyword evidence="1" id="KW-1133">Transmembrane helix</keyword>
<dbReference type="Proteomes" id="UP000265566">
    <property type="component" value="Chromosome 1"/>
</dbReference>
<evidence type="ECO:0000313" key="10">
    <source>
        <dbReference type="Proteomes" id="UP000265566"/>
    </source>
</evidence>
<dbReference type="PANTHER" id="PTHR34274">
    <property type="entry name" value="TRANSMEMBRANE PROTEIN"/>
    <property type="match status" value="1"/>
</dbReference>
<reference evidence="5 9" key="2">
    <citation type="journal article" date="2011" name="Nature">
        <title>The Medicago genome provides insight into the evolution of rhizobial symbioses.</title>
        <authorList>
            <person name="Young N.D."/>
            <person name="Debelle F."/>
            <person name="Oldroyd G.E."/>
            <person name="Geurts R."/>
            <person name="Cannon S.B."/>
            <person name="Udvardi M.K."/>
            <person name="Benedito V.A."/>
            <person name="Mayer K.F."/>
            <person name="Gouzy J."/>
            <person name="Schoof H."/>
            <person name="Van de Peer Y."/>
            <person name="Proost S."/>
            <person name="Cook D.R."/>
            <person name="Meyers B.C."/>
            <person name="Spannagl M."/>
            <person name="Cheung F."/>
            <person name="De Mita S."/>
            <person name="Krishnakumar V."/>
            <person name="Gundlach H."/>
            <person name="Zhou S."/>
            <person name="Mudge J."/>
            <person name="Bharti A.K."/>
            <person name="Murray J.D."/>
            <person name="Naoumkina M.A."/>
            <person name="Rosen B."/>
            <person name="Silverstein K.A."/>
            <person name="Tang H."/>
            <person name="Rombauts S."/>
            <person name="Zhao P.X."/>
            <person name="Zhou P."/>
            <person name="Barbe V."/>
            <person name="Bardou P."/>
            <person name="Bechner M."/>
            <person name="Bellec A."/>
            <person name="Berger A."/>
            <person name="Berges H."/>
            <person name="Bidwell S."/>
            <person name="Bisseling T."/>
            <person name="Choisne N."/>
            <person name="Couloux A."/>
            <person name="Denny R."/>
            <person name="Deshpande S."/>
            <person name="Dai X."/>
            <person name="Doyle J.J."/>
            <person name="Dudez A.M."/>
            <person name="Farmer A.D."/>
            <person name="Fouteau S."/>
            <person name="Franken C."/>
            <person name="Gibelin C."/>
            <person name="Gish J."/>
            <person name="Goldstein S."/>
            <person name="Gonzalez A.J."/>
            <person name="Green P.J."/>
            <person name="Hallab A."/>
            <person name="Hartog M."/>
            <person name="Hua A."/>
            <person name="Humphray S.J."/>
            <person name="Jeong D.H."/>
            <person name="Jing Y."/>
            <person name="Jocker A."/>
            <person name="Kenton S.M."/>
            <person name="Kim D.J."/>
            <person name="Klee K."/>
            <person name="Lai H."/>
            <person name="Lang C."/>
            <person name="Lin S."/>
            <person name="Macmil S.L."/>
            <person name="Magdelenat G."/>
            <person name="Matthews L."/>
            <person name="McCorrison J."/>
            <person name="Monaghan E.L."/>
            <person name="Mun J.H."/>
            <person name="Najar F.Z."/>
            <person name="Nicholson C."/>
            <person name="Noirot C."/>
            <person name="O'Bleness M."/>
            <person name="Paule C.R."/>
            <person name="Poulain J."/>
            <person name="Prion F."/>
            <person name="Qin B."/>
            <person name="Qu C."/>
            <person name="Retzel E.F."/>
            <person name="Riddle C."/>
            <person name="Sallet E."/>
            <person name="Samain S."/>
            <person name="Samson N."/>
            <person name="Sanders I."/>
            <person name="Saurat O."/>
            <person name="Scarpelli C."/>
            <person name="Schiex T."/>
            <person name="Segurens B."/>
            <person name="Severin A.J."/>
            <person name="Sherrier D.J."/>
            <person name="Shi R."/>
            <person name="Sims S."/>
            <person name="Singer S.R."/>
            <person name="Sinharoy S."/>
            <person name="Sterck L."/>
            <person name="Viollet A."/>
            <person name="Wang B.B."/>
            <person name="Wang K."/>
            <person name="Wang M."/>
            <person name="Wang X."/>
            <person name="Warfsmann J."/>
            <person name="Weissenbach J."/>
            <person name="White D.D."/>
            <person name="White J.D."/>
            <person name="Wiley G.B."/>
            <person name="Wincker P."/>
            <person name="Xing Y."/>
            <person name="Yang L."/>
            <person name="Yao Z."/>
            <person name="Ying F."/>
            <person name="Zhai J."/>
            <person name="Zhou L."/>
            <person name="Zuber A."/>
            <person name="Denarie J."/>
            <person name="Dixon R.A."/>
            <person name="May G.D."/>
            <person name="Schwartz D.C."/>
            <person name="Rogers J."/>
            <person name="Quetier F."/>
            <person name="Town C.D."/>
            <person name="Roe B.A."/>
        </authorList>
    </citation>
    <scope>NUCLEOTIDE SEQUENCE [LARGE SCALE GENOMIC DNA]</scope>
    <source>
        <strain evidence="5">A17</strain>
        <strain evidence="8 9">cv. Jemalong A17</strain>
    </source>
</reference>
<reference evidence="10" key="6">
    <citation type="journal article" date="2018" name="Nat. Plants">
        <title>Whole-genome landscape of Medicago truncatula symbiotic genes.</title>
        <authorList>
            <person name="Pecrix Y."/>
            <person name="Staton S.E."/>
            <person name="Sallet E."/>
            <person name="Lelandais-Briere C."/>
            <person name="Moreau S."/>
            <person name="Carrere S."/>
            <person name="Blein T."/>
            <person name="Jardinaud M.F."/>
            <person name="Latrasse D."/>
            <person name="Zouine M."/>
            <person name="Zahm M."/>
            <person name="Kreplak J."/>
            <person name="Mayjonade B."/>
            <person name="Satge C."/>
            <person name="Perez M."/>
            <person name="Cauet S."/>
            <person name="Marande W."/>
            <person name="Chantry-Darmon C."/>
            <person name="Lopez-Roques C."/>
            <person name="Bouchez O."/>
            <person name="Berard A."/>
            <person name="Debelle F."/>
            <person name="Munos S."/>
            <person name="Bendahmane A."/>
            <person name="Berges H."/>
            <person name="Niebel A."/>
            <person name="Buitink J."/>
            <person name="Frugier F."/>
            <person name="Benhamed M."/>
            <person name="Crespi M."/>
            <person name="Gouzy J."/>
            <person name="Gamas P."/>
        </authorList>
    </citation>
    <scope>NUCLEOTIDE SEQUENCE [LARGE SCALE GENOMIC DNA]</scope>
    <source>
        <strain evidence="10">cv. Jemalong A17</strain>
    </source>
</reference>